<dbReference type="RefSeq" id="WP_206708917.1">
    <property type="nucleotide sequence ID" value="NZ_CP059066.1"/>
</dbReference>
<accession>A0A8A0RKF9</accession>
<reference evidence="2" key="1">
    <citation type="submission" date="2020-07" db="EMBL/GenBank/DDBJ databases">
        <title>Koleobacter methoxysyntrophicus gen. nov., sp. nov., a novel anaerobic bacterium isolated from deep subsurface oil field and proposal of Koleobacterales ord. nov. in the phylum Firmicutes.</title>
        <authorList>
            <person name="Sakamoto S."/>
            <person name="Tamaki H."/>
        </authorList>
    </citation>
    <scope>NUCLEOTIDE SEQUENCE</scope>
    <source>
        <strain evidence="2">NRmbB1</strain>
    </source>
</reference>
<dbReference type="SMART" id="SM00909">
    <property type="entry name" value="Germane"/>
    <property type="match status" value="1"/>
</dbReference>
<proteinExistence type="predicted"/>
<dbReference type="Pfam" id="PF10646">
    <property type="entry name" value="Germane"/>
    <property type="match status" value="1"/>
</dbReference>
<evidence type="ECO:0000313" key="2">
    <source>
        <dbReference type="EMBL" id="QSQ08713.1"/>
    </source>
</evidence>
<dbReference type="KEGG" id="kme:H0A61_01056"/>
<dbReference type="Proteomes" id="UP000662904">
    <property type="component" value="Chromosome"/>
</dbReference>
<dbReference type="EMBL" id="CP059066">
    <property type="protein sequence ID" value="QSQ08713.1"/>
    <property type="molecule type" value="Genomic_DNA"/>
</dbReference>
<keyword evidence="3" id="KW-1185">Reference proteome</keyword>
<dbReference type="InterPro" id="IPR019606">
    <property type="entry name" value="GerMN"/>
</dbReference>
<sequence>MSLFYSEKVKTLVIPIIAVTMTVSLLTLTGCFNRQPQPPQEDGEPMDDRAREIILYFDASTPQREYLAPETRKVTGDNLPLRAIQELIKGPAEGSDLKPVLPKEAEVKSVRVEDGIAYVDFNKEFPESLNVGSSGEALVISAIVNTLTEFPEIQKVQILIEGEKRESLAGHLDISQPLERNEAMIRR</sequence>
<feature type="domain" description="GerMN" evidence="1">
    <location>
        <begin position="80"/>
        <end position="169"/>
    </location>
</feature>
<name>A0A8A0RKF9_9FIRM</name>
<dbReference type="AlphaFoldDB" id="A0A8A0RKF9"/>
<evidence type="ECO:0000259" key="1">
    <source>
        <dbReference type="SMART" id="SM00909"/>
    </source>
</evidence>
<protein>
    <recommendedName>
        <fullName evidence="1">GerMN domain-containing protein</fullName>
    </recommendedName>
</protein>
<gene>
    <name evidence="2" type="ORF">H0A61_01056</name>
</gene>
<organism evidence="2 3">
    <name type="scientific">Koleobacter methoxysyntrophicus</name>
    <dbReference type="NCBI Taxonomy" id="2751313"/>
    <lineage>
        <taxon>Bacteria</taxon>
        <taxon>Bacillati</taxon>
        <taxon>Bacillota</taxon>
        <taxon>Clostridia</taxon>
        <taxon>Koleobacterales</taxon>
        <taxon>Koleobacteraceae</taxon>
        <taxon>Koleobacter</taxon>
    </lineage>
</organism>
<evidence type="ECO:0000313" key="3">
    <source>
        <dbReference type="Proteomes" id="UP000662904"/>
    </source>
</evidence>